<dbReference type="EMBL" id="NNRJ01000015">
    <property type="protein sequence ID" value="OYR20151.1"/>
    <property type="molecule type" value="Genomic_DNA"/>
</dbReference>
<keyword evidence="3 10" id="KW-0813">Transport</keyword>
<name>A0A256G0H3_9HYPH</name>
<dbReference type="InterPro" id="IPR036019">
    <property type="entry name" value="MscL_channel"/>
</dbReference>
<evidence type="ECO:0000256" key="3">
    <source>
        <dbReference type="ARBA" id="ARBA00022448"/>
    </source>
</evidence>
<dbReference type="NCBIfam" id="NF010557">
    <property type="entry name" value="PRK13952.1"/>
    <property type="match status" value="1"/>
</dbReference>
<dbReference type="PANTHER" id="PTHR30266">
    <property type="entry name" value="MECHANOSENSITIVE CHANNEL MSCL"/>
    <property type="match status" value="1"/>
</dbReference>
<keyword evidence="12" id="KW-1185">Reference proteome</keyword>
<dbReference type="SUPFAM" id="SSF81330">
    <property type="entry name" value="Gated mechanosensitive channel"/>
    <property type="match status" value="1"/>
</dbReference>
<feature type="transmembrane region" description="Helical" evidence="10">
    <location>
        <begin position="12"/>
        <end position="30"/>
    </location>
</feature>
<keyword evidence="6 10" id="KW-1133">Transmembrane helix</keyword>
<organism evidence="11 12">
    <name type="scientific">Brucella thiophenivorans</name>
    <dbReference type="NCBI Taxonomy" id="571255"/>
    <lineage>
        <taxon>Bacteria</taxon>
        <taxon>Pseudomonadati</taxon>
        <taxon>Pseudomonadota</taxon>
        <taxon>Alphaproteobacteria</taxon>
        <taxon>Hyphomicrobiales</taxon>
        <taxon>Brucellaceae</taxon>
        <taxon>Brucella/Ochrobactrum group</taxon>
        <taxon>Brucella</taxon>
    </lineage>
</organism>
<evidence type="ECO:0000256" key="5">
    <source>
        <dbReference type="ARBA" id="ARBA00022692"/>
    </source>
</evidence>
<evidence type="ECO:0000256" key="4">
    <source>
        <dbReference type="ARBA" id="ARBA00022475"/>
    </source>
</evidence>
<keyword evidence="5 10" id="KW-0812">Transmembrane</keyword>
<evidence type="ECO:0000256" key="6">
    <source>
        <dbReference type="ARBA" id="ARBA00022989"/>
    </source>
</evidence>
<keyword evidence="7 10" id="KW-0406">Ion transport</keyword>
<dbReference type="PROSITE" id="PS01327">
    <property type="entry name" value="MSCL"/>
    <property type="match status" value="1"/>
</dbReference>
<evidence type="ECO:0000256" key="2">
    <source>
        <dbReference type="ARBA" id="ARBA00007254"/>
    </source>
</evidence>
<feature type="transmembrane region" description="Helical" evidence="10">
    <location>
        <begin position="37"/>
        <end position="56"/>
    </location>
</feature>
<evidence type="ECO:0000256" key="9">
    <source>
        <dbReference type="ARBA" id="ARBA00023303"/>
    </source>
</evidence>
<evidence type="ECO:0000256" key="7">
    <source>
        <dbReference type="ARBA" id="ARBA00023065"/>
    </source>
</evidence>
<comment type="caution">
    <text evidence="11">The sequence shown here is derived from an EMBL/GenBank/DDBJ whole genome shotgun (WGS) entry which is preliminary data.</text>
</comment>
<comment type="similarity">
    <text evidence="2 10">Belongs to the MscL family.</text>
</comment>
<comment type="subcellular location">
    <subcellularLocation>
        <location evidence="10">Cell inner membrane</location>
        <topology evidence="10">Multi-pass membrane protein</topology>
    </subcellularLocation>
    <subcellularLocation>
        <location evidence="1">Cell membrane</location>
        <topology evidence="1">Multi-pass membrane protein</topology>
    </subcellularLocation>
</comment>
<reference evidence="11 12" key="1">
    <citation type="submission" date="2017-07" db="EMBL/GenBank/DDBJ databases">
        <title>Phylogenetic study on the rhizospheric bacterium Ochrobactrum sp. A44.</title>
        <authorList>
            <person name="Krzyzanowska D.M."/>
            <person name="Ossowicki A."/>
            <person name="Rajewska M."/>
            <person name="Maciag T."/>
            <person name="Kaczynski Z."/>
            <person name="Czerwicka M."/>
            <person name="Jafra S."/>
        </authorList>
    </citation>
    <scope>NUCLEOTIDE SEQUENCE [LARGE SCALE GENOMIC DNA]</scope>
    <source>
        <strain evidence="11 12">DSM 7216</strain>
    </source>
</reference>
<keyword evidence="4 10" id="KW-1003">Cell membrane</keyword>
<keyword evidence="8 10" id="KW-0472">Membrane</keyword>
<dbReference type="Gene3D" id="1.10.1200.120">
    <property type="entry name" value="Large-conductance mechanosensitive channel, MscL, domain 1"/>
    <property type="match status" value="1"/>
</dbReference>
<accession>A0A256G0H3</accession>
<protein>
    <recommendedName>
        <fullName evidence="10">Large-conductance mechanosensitive channel</fullName>
    </recommendedName>
</protein>
<comment type="subunit">
    <text evidence="10">Homopentamer.</text>
</comment>
<dbReference type="AlphaFoldDB" id="A0A256G0H3"/>
<evidence type="ECO:0000256" key="1">
    <source>
        <dbReference type="ARBA" id="ARBA00004651"/>
    </source>
</evidence>
<dbReference type="HAMAP" id="MF_00115">
    <property type="entry name" value="MscL"/>
    <property type="match status" value="1"/>
</dbReference>
<evidence type="ECO:0000313" key="11">
    <source>
        <dbReference type="EMBL" id="OYR20151.1"/>
    </source>
</evidence>
<sequence length="139" mass="15118">MKEFKEFALKGNMVDLAIGVIIGGVFGGLVNSIVNDIIMPIIGLITGGIDFSNMYFQLAGNPQPTLAAAREAGATIAYGNFITLLINFLIIAWVLFLVVKGMNRLKKKEEAKPETVAELPREEVLLAEIRDLLANQNKA</sequence>
<keyword evidence="9 10" id="KW-0407">Ion channel</keyword>
<evidence type="ECO:0000313" key="12">
    <source>
        <dbReference type="Proteomes" id="UP000215590"/>
    </source>
</evidence>
<dbReference type="NCBIfam" id="TIGR00220">
    <property type="entry name" value="mscL"/>
    <property type="match status" value="1"/>
</dbReference>
<dbReference type="Proteomes" id="UP000215590">
    <property type="component" value="Unassembled WGS sequence"/>
</dbReference>
<dbReference type="Pfam" id="PF01741">
    <property type="entry name" value="MscL"/>
    <property type="match status" value="1"/>
</dbReference>
<proteinExistence type="inferred from homology"/>
<keyword evidence="10" id="KW-0997">Cell inner membrane</keyword>
<evidence type="ECO:0000256" key="8">
    <source>
        <dbReference type="ARBA" id="ARBA00023136"/>
    </source>
</evidence>
<dbReference type="GO" id="GO:0005886">
    <property type="term" value="C:plasma membrane"/>
    <property type="evidence" value="ECO:0007669"/>
    <property type="project" value="UniProtKB-SubCell"/>
</dbReference>
<dbReference type="PANTHER" id="PTHR30266:SF2">
    <property type="entry name" value="LARGE-CONDUCTANCE MECHANOSENSITIVE CHANNEL"/>
    <property type="match status" value="1"/>
</dbReference>
<gene>
    <name evidence="10 11" type="primary">mscL</name>
    <name evidence="11" type="ORF">CEV31_1577</name>
</gene>
<dbReference type="InterPro" id="IPR001185">
    <property type="entry name" value="MS_channel"/>
</dbReference>
<dbReference type="InterPro" id="IPR019823">
    <property type="entry name" value="Mechanosensitive_channel_CS"/>
</dbReference>
<evidence type="ECO:0000256" key="10">
    <source>
        <dbReference type="HAMAP-Rule" id="MF_00115"/>
    </source>
</evidence>
<dbReference type="InterPro" id="IPR037673">
    <property type="entry name" value="MSC/AndL"/>
</dbReference>
<dbReference type="PRINTS" id="PR01264">
    <property type="entry name" value="MECHCHANNEL"/>
</dbReference>
<feature type="transmembrane region" description="Helical" evidence="10">
    <location>
        <begin position="76"/>
        <end position="99"/>
    </location>
</feature>
<comment type="function">
    <text evidence="10">Channel that opens in response to stretch forces in the membrane lipid bilayer. May participate in the regulation of osmotic pressure changes within the cell.</text>
</comment>
<dbReference type="GO" id="GO:0008381">
    <property type="term" value="F:mechanosensitive monoatomic ion channel activity"/>
    <property type="evidence" value="ECO:0007669"/>
    <property type="project" value="UniProtKB-UniRule"/>
</dbReference>
<dbReference type="NCBIfam" id="NF001843">
    <property type="entry name" value="PRK00567.1-4"/>
    <property type="match status" value="1"/>
</dbReference>